<dbReference type="InterPro" id="IPR007278">
    <property type="entry name" value="DUF397"/>
</dbReference>
<evidence type="ECO:0000313" key="2">
    <source>
        <dbReference type="EMBL" id="MBE2999534.1"/>
    </source>
</evidence>
<gene>
    <name evidence="2" type="ORF">IDM40_12575</name>
</gene>
<dbReference type="RefSeq" id="WP_193122213.1">
    <property type="nucleotide sequence ID" value="NZ_JADBGI010000009.1"/>
</dbReference>
<sequence>MWHTSSHSNDGGHCVEIREASNGADVRDTVNRDVGHLTFPRREWTALLRSIH</sequence>
<evidence type="ECO:0000313" key="3">
    <source>
        <dbReference type="Proteomes" id="UP000806528"/>
    </source>
</evidence>
<organism evidence="2 3">
    <name type="scientific">Nocardiopsis coralli</name>
    <dbReference type="NCBI Taxonomy" id="2772213"/>
    <lineage>
        <taxon>Bacteria</taxon>
        <taxon>Bacillati</taxon>
        <taxon>Actinomycetota</taxon>
        <taxon>Actinomycetes</taxon>
        <taxon>Streptosporangiales</taxon>
        <taxon>Nocardiopsidaceae</taxon>
        <taxon>Nocardiopsis</taxon>
    </lineage>
</organism>
<keyword evidence="3" id="KW-1185">Reference proteome</keyword>
<feature type="domain" description="DUF397" evidence="1">
    <location>
        <begin position="2"/>
        <end position="51"/>
    </location>
</feature>
<accession>A0ABR9P6Q9</accession>
<evidence type="ECO:0000259" key="1">
    <source>
        <dbReference type="Pfam" id="PF04149"/>
    </source>
</evidence>
<dbReference type="Proteomes" id="UP000806528">
    <property type="component" value="Unassembled WGS sequence"/>
</dbReference>
<dbReference type="EMBL" id="JADBGI010000009">
    <property type="protein sequence ID" value="MBE2999534.1"/>
    <property type="molecule type" value="Genomic_DNA"/>
</dbReference>
<dbReference type="Pfam" id="PF04149">
    <property type="entry name" value="DUF397"/>
    <property type="match status" value="1"/>
</dbReference>
<comment type="caution">
    <text evidence="2">The sequence shown here is derived from an EMBL/GenBank/DDBJ whole genome shotgun (WGS) entry which is preliminary data.</text>
</comment>
<name>A0ABR9P6Q9_9ACTN</name>
<reference evidence="2 3" key="1">
    <citation type="submission" date="2020-09" db="EMBL/GenBank/DDBJ databases">
        <title>Diversity and distribution of actinomycetes associated with coral in the coast of Hainan.</title>
        <authorList>
            <person name="Li F."/>
        </authorList>
    </citation>
    <scope>NUCLEOTIDE SEQUENCE [LARGE SCALE GENOMIC DNA]</scope>
    <source>
        <strain evidence="2 3">HNM0947</strain>
    </source>
</reference>
<protein>
    <submittedName>
        <fullName evidence="2">DUF397 domain-containing protein</fullName>
    </submittedName>
</protein>
<proteinExistence type="predicted"/>